<name>A0A6J1MNL7_BICAN</name>
<evidence type="ECO:0000313" key="2">
    <source>
        <dbReference type="Proteomes" id="UP001652582"/>
    </source>
</evidence>
<dbReference type="KEGG" id="bany:112043349"/>
<gene>
    <name evidence="3" type="primary">LOC112043349</name>
</gene>
<evidence type="ECO:0000256" key="1">
    <source>
        <dbReference type="SAM" id="MobiDB-lite"/>
    </source>
</evidence>
<reference evidence="3" key="1">
    <citation type="submission" date="2025-08" db="UniProtKB">
        <authorList>
            <consortium name="RefSeq"/>
        </authorList>
    </citation>
    <scope>IDENTIFICATION</scope>
</reference>
<protein>
    <submittedName>
        <fullName evidence="3">Uncharacterized protein LOC112043349 isoform X1</fullName>
    </submittedName>
</protein>
<accession>A0A6J1MNL7</accession>
<dbReference type="Proteomes" id="UP001652582">
    <property type="component" value="Chromosome 4"/>
</dbReference>
<dbReference type="RefSeq" id="XP_023934498.2">
    <property type="nucleotide sequence ID" value="XM_024078730.2"/>
</dbReference>
<dbReference type="AlphaFoldDB" id="A0A6J1MNL7"/>
<dbReference type="OrthoDB" id="5842926at2759"/>
<evidence type="ECO:0000313" key="3">
    <source>
        <dbReference type="RefSeq" id="XP_023934498.2"/>
    </source>
</evidence>
<keyword evidence="2" id="KW-1185">Reference proteome</keyword>
<dbReference type="PANTHER" id="PTHR44927:SF1">
    <property type="entry name" value="FK506-BINDING PROTEIN 15"/>
    <property type="match status" value="1"/>
</dbReference>
<feature type="region of interest" description="Disordered" evidence="1">
    <location>
        <begin position="235"/>
        <end position="254"/>
    </location>
</feature>
<dbReference type="PANTHER" id="PTHR44927">
    <property type="entry name" value="FK506-BINDING PROTEIN 15"/>
    <property type="match status" value="1"/>
</dbReference>
<sequence>MLETEEVDVDYFTPSTSEIYFSTSLSKIFGSSSKEEDALENSNPLKYNPLLPPQVAKPEESKTTQFLFVDSVYAYEWVNDTYEFRGRVGFAIFNIKNNDRHKMVIYDSNKTRLSCLTIIHKPAIKVNGKINISYYDDQRRFWSVNPSTTKFEEILEILKSLNVNLEFVTSAVEETEKKLIENAEKDLPINKAVEDEKESDTDVSFNKKTKDSILKRMASMGQSVLPPPHVAVAQTSDSSDTIVPQNQRKSRHKPKVINKKSPLEKKILDSDKICELEISKNSVKPETLPETQMDLNIDSNQIGPTIATANTKSVDISTKSNSIELFISEQKFCNSELRIDISRMSDKLEILLDKIKDLEAFNIGSNNSQFQNEITQKLLNEYEKRINKYEEFIKLKGFDCNTFELTPVSKSNTNQISRSTEMETQLQLLCNKKDEEIVQLRNELQLYSNKEKQFHDHEKSLLKEINDLKDIINIKDDCAVNANRKLDDTAKQTDTITDKLKQIMNDTFQAISVNFDDKEMYAGAKIKTVVGLVVKKTTIDSLKEF</sequence>
<organism evidence="2 3">
    <name type="scientific">Bicyclus anynana</name>
    <name type="common">Squinting bush brown butterfly</name>
    <dbReference type="NCBI Taxonomy" id="110368"/>
    <lineage>
        <taxon>Eukaryota</taxon>
        <taxon>Metazoa</taxon>
        <taxon>Ecdysozoa</taxon>
        <taxon>Arthropoda</taxon>
        <taxon>Hexapoda</taxon>
        <taxon>Insecta</taxon>
        <taxon>Pterygota</taxon>
        <taxon>Neoptera</taxon>
        <taxon>Endopterygota</taxon>
        <taxon>Lepidoptera</taxon>
        <taxon>Glossata</taxon>
        <taxon>Ditrysia</taxon>
        <taxon>Papilionoidea</taxon>
        <taxon>Nymphalidae</taxon>
        <taxon>Satyrinae</taxon>
        <taxon>Satyrini</taxon>
        <taxon>Mycalesina</taxon>
        <taxon>Bicyclus</taxon>
    </lineage>
</organism>
<dbReference type="GeneID" id="112043349"/>
<feature type="compositionally biased region" description="Polar residues" evidence="1">
    <location>
        <begin position="235"/>
        <end position="247"/>
    </location>
</feature>
<proteinExistence type="predicted"/>